<dbReference type="InterPro" id="IPR024747">
    <property type="entry name" value="Pyridox_Oxase-rel"/>
</dbReference>
<protein>
    <recommendedName>
        <fullName evidence="1">N-acetyltransferase domain-containing protein</fullName>
    </recommendedName>
</protein>
<dbReference type="PANTHER" id="PTHR43610">
    <property type="entry name" value="BLL6696 PROTEIN"/>
    <property type="match status" value="1"/>
</dbReference>
<comment type="caution">
    <text evidence="2">The sequence shown here is derived from an EMBL/GenBank/DDBJ whole genome shotgun (WGS) entry which is preliminary data.</text>
</comment>
<dbReference type="SUPFAM" id="SSF50475">
    <property type="entry name" value="FMN-binding split barrel"/>
    <property type="match status" value="1"/>
</dbReference>
<proteinExistence type="predicted"/>
<dbReference type="InterPro" id="IPR000182">
    <property type="entry name" value="GNAT_dom"/>
</dbReference>
<dbReference type="AlphaFoldDB" id="A0A8J3QHE7"/>
<feature type="domain" description="N-acetyltransferase" evidence="1">
    <location>
        <begin position="225"/>
        <end position="389"/>
    </location>
</feature>
<dbReference type="PROSITE" id="PS51186">
    <property type="entry name" value="GNAT"/>
    <property type="match status" value="1"/>
</dbReference>
<dbReference type="Gene3D" id="2.30.110.10">
    <property type="entry name" value="Electron Transport, Fmn-binding Protein, Chain A"/>
    <property type="match status" value="1"/>
</dbReference>
<dbReference type="InterPro" id="IPR016181">
    <property type="entry name" value="Acyl_CoA_acyltransferase"/>
</dbReference>
<reference evidence="2" key="1">
    <citation type="submission" date="2021-01" db="EMBL/GenBank/DDBJ databases">
        <title>Whole genome shotgun sequence of Rhizocola hellebori NBRC 109834.</title>
        <authorList>
            <person name="Komaki H."/>
            <person name="Tamura T."/>
        </authorList>
    </citation>
    <scope>NUCLEOTIDE SEQUENCE</scope>
    <source>
        <strain evidence="2">NBRC 109834</strain>
    </source>
</reference>
<sequence length="403" mass="44632">MTYPMTERTTAMRMRERMSYDRDLAHQILDEAWHCTLSFTVDGEPRALPTLIVRIGETVYVHGSTGSRPLLAASSAGLRVCLSVTHLDGLVLARSQFHHSANYRSLVAHGIATPVTDETTKLEVLAALVEKLGAGRSAHTRPPNTKELAQTAVLALTLTEVSVRSRVGGVNDDEEDLGLPYWAGVVPLKLHAGRPQPAAGVTAPRPGYLAASPWFEPVVMRGKHVVLEPLEMSHSDELFDALDDEEVWPYIPYARPRERAGMTPFIATILANPGRVAWVQRCAKTDALLGTTSYFPDEAFQSLEIGGTMLARKAWRSGVNTEAKLMLLERAFEVLGAQRVSWQTDVRNLRSQQAIERLGATREGTLRGNRFRNDGTRRDSALFSMIAQEWPKAQSSLRSRLRD</sequence>
<dbReference type="PANTHER" id="PTHR43610:SF1">
    <property type="entry name" value="N-ACETYLTRANSFERASE DOMAIN-CONTAINING PROTEIN"/>
    <property type="match status" value="1"/>
</dbReference>
<accession>A0A8J3QHE7</accession>
<evidence type="ECO:0000313" key="2">
    <source>
        <dbReference type="EMBL" id="GIH10938.1"/>
    </source>
</evidence>
<dbReference type="Gene3D" id="3.40.630.30">
    <property type="match status" value="1"/>
</dbReference>
<keyword evidence="3" id="KW-1185">Reference proteome</keyword>
<dbReference type="SUPFAM" id="SSF55729">
    <property type="entry name" value="Acyl-CoA N-acyltransferases (Nat)"/>
    <property type="match status" value="1"/>
</dbReference>
<evidence type="ECO:0000259" key="1">
    <source>
        <dbReference type="PROSITE" id="PS51186"/>
    </source>
</evidence>
<dbReference type="InterPro" id="IPR012349">
    <property type="entry name" value="Split_barrel_FMN-bd"/>
</dbReference>
<dbReference type="EMBL" id="BONY01000112">
    <property type="protein sequence ID" value="GIH10938.1"/>
    <property type="molecule type" value="Genomic_DNA"/>
</dbReference>
<evidence type="ECO:0000313" key="3">
    <source>
        <dbReference type="Proteomes" id="UP000612899"/>
    </source>
</evidence>
<gene>
    <name evidence="2" type="ORF">Rhe02_90050</name>
</gene>
<dbReference type="GO" id="GO:0016747">
    <property type="term" value="F:acyltransferase activity, transferring groups other than amino-acyl groups"/>
    <property type="evidence" value="ECO:0007669"/>
    <property type="project" value="InterPro"/>
</dbReference>
<dbReference type="Pfam" id="PF12900">
    <property type="entry name" value="Pyridox_ox_2"/>
    <property type="match status" value="1"/>
</dbReference>
<organism evidence="2 3">
    <name type="scientific">Rhizocola hellebori</name>
    <dbReference type="NCBI Taxonomy" id="1392758"/>
    <lineage>
        <taxon>Bacteria</taxon>
        <taxon>Bacillati</taxon>
        <taxon>Actinomycetota</taxon>
        <taxon>Actinomycetes</taxon>
        <taxon>Micromonosporales</taxon>
        <taxon>Micromonosporaceae</taxon>
        <taxon>Rhizocola</taxon>
    </lineage>
</organism>
<dbReference type="Proteomes" id="UP000612899">
    <property type="component" value="Unassembled WGS sequence"/>
</dbReference>
<dbReference type="Pfam" id="PF13302">
    <property type="entry name" value="Acetyltransf_3"/>
    <property type="match status" value="1"/>
</dbReference>
<name>A0A8J3QHE7_9ACTN</name>